<feature type="region of interest" description="Disordered" evidence="1">
    <location>
        <begin position="1"/>
        <end position="28"/>
    </location>
</feature>
<dbReference type="Proteomes" id="UP000759537">
    <property type="component" value="Unassembled WGS sequence"/>
</dbReference>
<comment type="caution">
    <text evidence="2">The sequence shown here is derived from an EMBL/GenBank/DDBJ whole genome shotgun (WGS) entry which is preliminary data.</text>
</comment>
<organism evidence="2 3">
    <name type="scientific">Russula ochroleuca</name>
    <dbReference type="NCBI Taxonomy" id="152965"/>
    <lineage>
        <taxon>Eukaryota</taxon>
        <taxon>Fungi</taxon>
        <taxon>Dikarya</taxon>
        <taxon>Basidiomycota</taxon>
        <taxon>Agaricomycotina</taxon>
        <taxon>Agaricomycetes</taxon>
        <taxon>Russulales</taxon>
        <taxon>Russulaceae</taxon>
        <taxon>Russula</taxon>
    </lineage>
</organism>
<proteinExistence type="predicted"/>
<keyword evidence="3" id="KW-1185">Reference proteome</keyword>
<gene>
    <name evidence="2" type="ORF">DFH94DRAFT_276674</name>
</gene>
<dbReference type="AlphaFoldDB" id="A0A9P5JXJ2"/>
<reference evidence="2" key="2">
    <citation type="journal article" date="2020" name="Nat. Commun.">
        <title>Large-scale genome sequencing of mycorrhizal fungi provides insights into the early evolution of symbiotic traits.</title>
        <authorList>
            <person name="Miyauchi S."/>
            <person name="Kiss E."/>
            <person name="Kuo A."/>
            <person name="Drula E."/>
            <person name="Kohler A."/>
            <person name="Sanchez-Garcia M."/>
            <person name="Morin E."/>
            <person name="Andreopoulos B."/>
            <person name="Barry K.W."/>
            <person name="Bonito G."/>
            <person name="Buee M."/>
            <person name="Carver A."/>
            <person name="Chen C."/>
            <person name="Cichocki N."/>
            <person name="Clum A."/>
            <person name="Culley D."/>
            <person name="Crous P.W."/>
            <person name="Fauchery L."/>
            <person name="Girlanda M."/>
            <person name="Hayes R.D."/>
            <person name="Keri Z."/>
            <person name="LaButti K."/>
            <person name="Lipzen A."/>
            <person name="Lombard V."/>
            <person name="Magnuson J."/>
            <person name="Maillard F."/>
            <person name="Murat C."/>
            <person name="Nolan M."/>
            <person name="Ohm R.A."/>
            <person name="Pangilinan J."/>
            <person name="Pereira M.F."/>
            <person name="Perotto S."/>
            <person name="Peter M."/>
            <person name="Pfister S."/>
            <person name="Riley R."/>
            <person name="Sitrit Y."/>
            <person name="Stielow J.B."/>
            <person name="Szollosi G."/>
            <person name="Zifcakova L."/>
            <person name="Stursova M."/>
            <person name="Spatafora J.W."/>
            <person name="Tedersoo L."/>
            <person name="Vaario L.M."/>
            <person name="Yamada A."/>
            <person name="Yan M."/>
            <person name="Wang P."/>
            <person name="Xu J."/>
            <person name="Bruns T."/>
            <person name="Baldrian P."/>
            <person name="Vilgalys R."/>
            <person name="Dunand C."/>
            <person name="Henrissat B."/>
            <person name="Grigoriev I.V."/>
            <person name="Hibbett D."/>
            <person name="Nagy L.G."/>
            <person name="Martin F.M."/>
        </authorList>
    </citation>
    <scope>NUCLEOTIDE SEQUENCE</scope>
    <source>
        <strain evidence="2">Prilba</strain>
    </source>
</reference>
<dbReference type="EMBL" id="WHVB01000030">
    <property type="protein sequence ID" value="KAF8468660.1"/>
    <property type="molecule type" value="Genomic_DNA"/>
</dbReference>
<evidence type="ECO:0000313" key="3">
    <source>
        <dbReference type="Proteomes" id="UP000759537"/>
    </source>
</evidence>
<dbReference type="OrthoDB" id="3203181at2759"/>
<protein>
    <recommendedName>
        <fullName evidence="4">F-box domain-containing protein</fullName>
    </recommendedName>
</protein>
<accession>A0A9P5JXJ2</accession>
<feature type="compositionally biased region" description="Polar residues" evidence="1">
    <location>
        <begin position="1"/>
        <end position="18"/>
    </location>
</feature>
<evidence type="ECO:0000256" key="1">
    <source>
        <dbReference type="SAM" id="MobiDB-lite"/>
    </source>
</evidence>
<evidence type="ECO:0000313" key="2">
    <source>
        <dbReference type="EMBL" id="KAF8468660.1"/>
    </source>
</evidence>
<name>A0A9P5JXJ2_9AGAM</name>
<reference evidence="2" key="1">
    <citation type="submission" date="2019-10" db="EMBL/GenBank/DDBJ databases">
        <authorList>
            <consortium name="DOE Joint Genome Institute"/>
            <person name="Kuo A."/>
            <person name="Miyauchi S."/>
            <person name="Kiss E."/>
            <person name="Drula E."/>
            <person name="Kohler A."/>
            <person name="Sanchez-Garcia M."/>
            <person name="Andreopoulos B."/>
            <person name="Barry K.W."/>
            <person name="Bonito G."/>
            <person name="Buee M."/>
            <person name="Carver A."/>
            <person name="Chen C."/>
            <person name="Cichocki N."/>
            <person name="Clum A."/>
            <person name="Culley D."/>
            <person name="Crous P.W."/>
            <person name="Fauchery L."/>
            <person name="Girlanda M."/>
            <person name="Hayes R."/>
            <person name="Keri Z."/>
            <person name="LaButti K."/>
            <person name="Lipzen A."/>
            <person name="Lombard V."/>
            <person name="Magnuson J."/>
            <person name="Maillard F."/>
            <person name="Morin E."/>
            <person name="Murat C."/>
            <person name="Nolan M."/>
            <person name="Ohm R."/>
            <person name="Pangilinan J."/>
            <person name="Pereira M."/>
            <person name="Perotto S."/>
            <person name="Peter M."/>
            <person name="Riley R."/>
            <person name="Sitrit Y."/>
            <person name="Stielow B."/>
            <person name="Szollosi G."/>
            <person name="Zifcakova L."/>
            <person name="Stursova M."/>
            <person name="Spatafora J.W."/>
            <person name="Tedersoo L."/>
            <person name="Vaario L.-M."/>
            <person name="Yamada A."/>
            <person name="Yan M."/>
            <person name="Wang P."/>
            <person name="Xu J."/>
            <person name="Bruns T."/>
            <person name="Baldrian P."/>
            <person name="Vilgalys R."/>
            <person name="Henrissat B."/>
            <person name="Grigoriev I.V."/>
            <person name="Hibbett D."/>
            <person name="Nagy L.G."/>
            <person name="Martin F.M."/>
        </authorList>
    </citation>
    <scope>NUCLEOTIDE SEQUENCE</scope>
    <source>
        <strain evidence="2">Prilba</strain>
    </source>
</reference>
<sequence length="514" mass="59032">MTHFSSTAANNIPLTGQLSKGGPSRDSQQLRSHSTLIHVLDNDSLLHVFSHCRPVLLDENEVDLLQILHGGKWNRERWWYRLVQVCRRWRYLVLDSAFHLRLSLVCTRGTPVADMLAHSPPLPLIIDHLDQNHDITAEEEEGIILALQHRDRVRRIRLLNPIAIFRKLIIALDGEFPILEHLTIHQQRYHLPVIINHNTNLKFPETFQAPHLRQLLLMNFAIPIGSTLLTTMGNLVTLSLNLIPPSTYFHPNALLQRLSLMPQLETLGITFNNYYPSGDVGRQLLRTPIMTRITLPNLRWLGFRGASAYLEALLPWVTVPFLEKIQVYFFNQLTYSIPHLQQFMNSAGNLRLKSAALAFHDDYFHVVAFPYKGARMFTLDMELGGRHLDWHVASAAQVFHMLSTVFSAVEHLSLQYERHFTSSEWNNEADRTQWRELLELFNNAKTLHVLNAGAYSLTEQLFRALQPDEGESATALLPELQEITYSPILDFHHAFTPFIDARQKAGRPVTLVSF</sequence>
<evidence type="ECO:0008006" key="4">
    <source>
        <dbReference type="Google" id="ProtNLM"/>
    </source>
</evidence>